<dbReference type="PANTHER" id="PTHR31212:SF4">
    <property type="entry name" value="ALPHA-KETOGLUTARATE-DEPENDENT DIOXYGENASE ALKB HOMOLOG 3"/>
    <property type="match status" value="1"/>
</dbReference>
<dbReference type="EMBL" id="RXOF01000001">
    <property type="protein sequence ID" value="RTQ53777.1"/>
    <property type="molecule type" value="Genomic_DNA"/>
</dbReference>
<keyword evidence="6" id="KW-0560">Oxidoreductase</keyword>
<dbReference type="GO" id="GO:0140097">
    <property type="term" value="F:catalytic activity, acting on DNA"/>
    <property type="evidence" value="ECO:0007669"/>
    <property type="project" value="UniProtKB-ARBA"/>
</dbReference>
<evidence type="ECO:0000256" key="8">
    <source>
        <dbReference type="ARBA" id="ARBA00023204"/>
    </source>
</evidence>
<organism evidence="10 11">
    <name type="scientific">Hymenobacter gummosus</name>
    <dbReference type="NCBI Taxonomy" id="1776032"/>
    <lineage>
        <taxon>Bacteria</taxon>
        <taxon>Pseudomonadati</taxon>
        <taxon>Bacteroidota</taxon>
        <taxon>Cytophagia</taxon>
        <taxon>Cytophagales</taxon>
        <taxon>Hymenobacteraceae</taxon>
        <taxon>Hymenobacter</taxon>
    </lineage>
</organism>
<dbReference type="PROSITE" id="PS51471">
    <property type="entry name" value="FE2OG_OXY"/>
    <property type="match status" value="1"/>
</dbReference>
<evidence type="ECO:0000259" key="9">
    <source>
        <dbReference type="PROSITE" id="PS51471"/>
    </source>
</evidence>
<comment type="cofactor">
    <cofactor evidence="1">
        <name>Fe(2+)</name>
        <dbReference type="ChEBI" id="CHEBI:29033"/>
    </cofactor>
</comment>
<evidence type="ECO:0000256" key="4">
    <source>
        <dbReference type="ARBA" id="ARBA00022842"/>
    </source>
</evidence>
<dbReference type="InterPro" id="IPR037151">
    <property type="entry name" value="AlkB-like_sf"/>
</dbReference>
<dbReference type="InterPro" id="IPR005123">
    <property type="entry name" value="Oxoglu/Fe-dep_dioxygenase_dom"/>
</dbReference>
<dbReference type="GO" id="GO:0051213">
    <property type="term" value="F:dioxygenase activity"/>
    <property type="evidence" value="ECO:0007669"/>
    <property type="project" value="UniProtKB-KW"/>
</dbReference>
<dbReference type="GO" id="GO:0016705">
    <property type="term" value="F:oxidoreductase activity, acting on paired donors, with incorporation or reduction of molecular oxygen"/>
    <property type="evidence" value="ECO:0007669"/>
    <property type="project" value="UniProtKB-ARBA"/>
</dbReference>
<evidence type="ECO:0000256" key="5">
    <source>
        <dbReference type="ARBA" id="ARBA00022964"/>
    </source>
</evidence>
<evidence type="ECO:0000256" key="3">
    <source>
        <dbReference type="ARBA" id="ARBA00022763"/>
    </source>
</evidence>
<keyword evidence="4" id="KW-0460">Magnesium</keyword>
<evidence type="ECO:0000313" key="11">
    <source>
        <dbReference type="Proteomes" id="UP000282184"/>
    </source>
</evidence>
<keyword evidence="7" id="KW-0408">Iron</keyword>
<protein>
    <submittedName>
        <fullName evidence="10">Alpha-ketoglutarate-dependent dioxygenase AlkB</fullName>
    </submittedName>
</protein>
<dbReference type="FunFam" id="2.60.120.590:FF:000004">
    <property type="entry name" value="DNA oxidative demethylase ALKBH2"/>
    <property type="match status" value="1"/>
</dbReference>
<reference evidence="10 11" key="1">
    <citation type="submission" date="2018-12" db="EMBL/GenBank/DDBJ databases">
        <title>Hymenobacter gummosus sp. nov., isolated from a spring.</title>
        <authorList>
            <person name="Nie L."/>
        </authorList>
    </citation>
    <scope>NUCLEOTIDE SEQUENCE [LARGE SCALE GENOMIC DNA]</scope>
    <source>
        <strain evidence="10 11">KCTC 52166</strain>
    </source>
</reference>
<gene>
    <name evidence="10" type="ORF">EJV47_03315</name>
</gene>
<dbReference type="Gene3D" id="2.60.120.590">
    <property type="entry name" value="Alpha-ketoglutarate-dependent dioxygenase AlkB-like"/>
    <property type="match status" value="1"/>
</dbReference>
<dbReference type="SUPFAM" id="SSF51197">
    <property type="entry name" value="Clavaminate synthase-like"/>
    <property type="match status" value="1"/>
</dbReference>
<accession>A0A431U9K3</accession>
<dbReference type="InterPro" id="IPR032854">
    <property type="entry name" value="ALKBH3"/>
</dbReference>
<keyword evidence="11" id="KW-1185">Reference proteome</keyword>
<dbReference type="GO" id="GO:0032451">
    <property type="term" value="F:demethylase activity"/>
    <property type="evidence" value="ECO:0007669"/>
    <property type="project" value="UniProtKB-ARBA"/>
</dbReference>
<dbReference type="InterPro" id="IPR027450">
    <property type="entry name" value="AlkB-like"/>
</dbReference>
<dbReference type="PANTHER" id="PTHR31212">
    <property type="entry name" value="ALPHA-KETOGLUTARATE-DEPENDENT DIOXYGENASE ALKB HOMOLOG 3"/>
    <property type="match status" value="1"/>
</dbReference>
<keyword evidence="3" id="KW-0227">DNA damage</keyword>
<evidence type="ECO:0000256" key="2">
    <source>
        <dbReference type="ARBA" id="ARBA00022723"/>
    </source>
</evidence>
<dbReference type="Proteomes" id="UP000282184">
    <property type="component" value="Unassembled WGS sequence"/>
</dbReference>
<keyword evidence="2" id="KW-0479">Metal-binding</keyword>
<comment type="caution">
    <text evidence="10">The sequence shown here is derived from an EMBL/GenBank/DDBJ whole genome shotgun (WGS) entry which is preliminary data.</text>
</comment>
<evidence type="ECO:0000256" key="7">
    <source>
        <dbReference type="ARBA" id="ARBA00023004"/>
    </source>
</evidence>
<feature type="domain" description="Fe2OG dioxygenase" evidence="9">
    <location>
        <begin position="96"/>
        <end position="197"/>
    </location>
</feature>
<dbReference type="GO" id="GO:0016787">
    <property type="term" value="F:hydrolase activity"/>
    <property type="evidence" value="ECO:0007669"/>
    <property type="project" value="UniProtKB-ARBA"/>
</dbReference>
<sequence>MALQPLPLPQADVRLDPAFLPPAAAAALLQELTATVGWRHEPIKLFGKEVLQPRLTAWYGDAGAAYRYSGLTMQPEPWTPALQQLRRRVETACAAAFNSVLLNLYRHGQDSMGWHADDEPELGPAPVIASVSLGAPRRFRLRPRPGTGPAHPPLTLELPGGSLLLMQGPTQHYWQHAVPKTAQPVGPRLNLTFRRIIGQ</sequence>
<name>A0A431U9K3_9BACT</name>
<evidence type="ECO:0000256" key="1">
    <source>
        <dbReference type="ARBA" id="ARBA00001954"/>
    </source>
</evidence>
<dbReference type="GO" id="GO:0046872">
    <property type="term" value="F:metal ion binding"/>
    <property type="evidence" value="ECO:0007669"/>
    <property type="project" value="UniProtKB-KW"/>
</dbReference>
<keyword evidence="5 10" id="KW-0223">Dioxygenase</keyword>
<evidence type="ECO:0000313" key="10">
    <source>
        <dbReference type="EMBL" id="RTQ53777.1"/>
    </source>
</evidence>
<dbReference type="AlphaFoldDB" id="A0A431U9K3"/>
<dbReference type="Pfam" id="PF13532">
    <property type="entry name" value="2OG-FeII_Oxy_2"/>
    <property type="match status" value="1"/>
</dbReference>
<dbReference type="GO" id="GO:0006307">
    <property type="term" value="P:DNA alkylation repair"/>
    <property type="evidence" value="ECO:0007669"/>
    <property type="project" value="InterPro"/>
</dbReference>
<dbReference type="OrthoDB" id="190276at2"/>
<evidence type="ECO:0000256" key="6">
    <source>
        <dbReference type="ARBA" id="ARBA00023002"/>
    </source>
</evidence>
<keyword evidence="8" id="KW-0234">DNA repair</keyword>
<proteinExistence type="predicted"/>